<evidence type="ECO:0000313" key="2">
    <source>
        <dbReference type="EMBL" id="KAK5065573.1"/>
    </source>
</evidence>
<feature type="domain" description="GED" evidence="1">
    <location>
        <begin position="96"/>
        <end position="187"/>
    </location>
</feature>
<gene>
    <name evidence="2" type="ORF">LTR69_003122</name>
</gene>
<proteinExistence type="predicted"/>
<reference evidence="2 3" key="1">
    <citation type="submission" date="2023-08" db="EMBL/GenBank/DDBJ databases">
        <title>Black Yeasts Isolated from many extreme environments.</title>
        <authorList>
            <person name="Coleine C."/>
            <person name="Stajich J.E."/>
            <person name="Selbmann L."/>
        </authorList>
    </citation>
    <scope>NUCLEOTIDE SEQUENCE [LARGE SCALE GENOMIC DNA]</scope>
    <source>
        <strain evidence="2 3">CCFEE 6328</strain>
    </source>
</reference>
<accession>A0ABR0JI69</accession>
<keyword evidence="3" id="KW-1185">Reference proteome</keyword>
<evidence type="ECO:0000259" key="1">
    <source>
        <dbReference type="PROSITE" id="PS51388"/>
    </source>
</evidence>
<dbReference type="EMBL" id="JAVRRF010000005">
    <property type="protein sequence ID" value="KAK5065573.1"/>
    <property type="molecule type" value="Genomic_DNA"/>
</dbReference>
<dbReference type="InterPro" id="IPR020850">
    <property type="entry name" value="GED_dom"/>
</dbReference>
<comment type="caution">
    <text evidence="2">The sequence shown here is derived from an EMBL/GenBank/DDBJ whole genome shotgun (WGS) entry which is preliminary data.</text>
</comment>
<sequence length="200" mass="22880">MADLRKTLATKSDEMLKPYVSDGHPTTYDDHFAEIVQRKRRKETNNLITKKVYNFFGLDQELKKVSEHHFEGEIDVEALVEALVNETVADFDRFACVEATNAMEAYYEVALKNVVDAFGTYALEGCLLERLPKLFSPDMVLDLDDETVKLVAAESVDMIEERENVERKLAILEVSLKTLQSLRFQRAPGVLDDRCKLRLC</sequence>
<protein>
    <recommendedName>
        <fullName evidence="1">GED domain-containing protein</fullName>
    </recommendedName>
</protein>
<evidence type="ECO:0000313" key="3">
    <source>
        <dbReference type="Proteomes" id="UP001345691"/>
    </source>
</evidence>
<dbReference type="Proteomes" id="UP001345691">
    <property type="component" value="Unassembled WGS sequence"/>
</dbReference>
<dbReference type="PROSITE" id="PS51388">
    <property type="entry name" value="GED"/>
    <property type="match status" value="1"/>
</dbReference>
<name>A0ABR0JI69_9EURO</name>
<organism evidence="2 3">
    <name type="scientific">Exophiala sideris</name>
    <dbReference type="NCBI Taxonomy" id="1016849"/>
    <lineage>
        <taxon>Eukaryota</taxon>
        <taxon>Fungi</taxon>
        <taxon>Dikarya</taxon>
        <taxon>Ascomycota</taxon>
        <taxon>Pezizomycotina</taxon>
        <taxon>Eurotiomycetes</taxon>
        <taxon>Chaetothyriomycetidae</taxon>
        <taxon>Chaetothyriales</taxon>
        <taxon>Herpotrichiellaceae</taxon>
        <taxon>Exophiala</taxon>
    </lineage>
</organism>